<dbReference type="GO" id="GO:0003677">
    <property type="term" value="F:DNA binding"/>
    <property type="evidence" value="ECO:0007669"/>
    <property type="project" value="UniProtKB-KW"/>
</dbReference>
<name>A0A232EXS9_9HYME</name>
<evidence type="ECO:0000256" key="3">
    <source>
        <dbReference type="ARBA" id="ARBA00023125"/>
    </source>
</evidence>
<dbReference type="GO" id="GO:0002100">
    <property type="term" value="P:tRNA wobble adenosine to inosine editing"/>
    <property type="evidence" value="ECO:0007669"/>
    <property type="project" value="InterPro"/>
</dbReference>
<dbReference type="GO" id="GO:0006284">
    <property type="term" value="P:base-excision repair"/>
    <property type="evidence" value="ECO:0007669"/>
    <property type="project" value="InterPro"/>
</dbReference>
<feature type="region of interest" description="Disordered" evidence="5">
    <location>
        <begin position="1"/>
        <end position="33"/>
    </location>
</feature>
<feature type="compositionally biased region" description="Basic and acidic residues" evidence="5">
    <location>
        <begin position="24"/>
        <end position="33"/>
    </location>
</feature>
<keyword evidence="3" id="KW-0238">DNA-binding</keyword>
<evidence type="ECO:0000313" key="8">
    <source>
        <dbReference type="Proteomes" id="UP000215335"/>
    </source>
</evidence>
<keyword evidence="8" id="KW-1185">Reference proteome</keyword>
<dbReference type="CDD" id="cd01285">
    <property type="entry name" value="nucleoside_deaminase"/>
    <property type="match status" value="1"/>
</dbReference>
<evidence type="ECO:0000313" key="7">
    <source>
        <dbReference type="EMBL" id="OXU23079.1"/>
    </source>
</evidence>
<keyword evidence="4" id="KW-0234">DNA repair</keyword>
<dbReference type="Gene3D" id="3.40.140.10">
    <property type="entry name" value="Cytidine Deaminase, domain 2"/>
    <property type="match status" value="1"/>
</dbReference>
<keyword evidence="2" id="KW-0378">Hydrolase</keyword>
<gene>
    <name evidence="7" type="ORF">TSAR_003255</name>
</gene>
<feature type="compositionally biased region" description="Basic and acidic residues" evidence="5">
    <location>
        <begin position="1"/>
        <end position="11"/>
    </location>
</feature>
<evidence type="ECO:0000256" key="4">
    <source>
        <dbReference type="ARBA" id="ARBA00023204"/>
    </source>
</evidence>
<evidence type="ECO:0000259" key="6">
    <source>
        <dbReference type="PROSITE" id="PS51747"/>
    </source>
</evidence>
<dbReference type="OrthoDB" id="408702at2759"/>
<feature type="domain" description="CMP/dCMP-type deaminase" evidence="6">
    <location>
        <begin position="215"/>
        <end position="331"/>
    </location>
</feature>
<dbReference type="Proteomes" id="UP000215335">
    <property type="component" value="Unassembled WGS sequence"/>
</dbReference>
<dbReference type="PANTHER" id="PTHR13235">
    <property type="entry name" value="SINGLE-STRAND SELECTIVE MONOFUNCTIONAL URACIL DNA GLYCOSYLASE"/>
    <property type="match status" value="1"/>
</dbReference>
<organism evidence="7 8">
    <name type="scientific">Trichomalopsis sarcophagae</name>
    <dbReference type="NCBI Taxonomy" id="543379"/>
    <lineage>
        <taxon>Eukaryota</taxon>
        <taxon>Metazoa</taxon>
        <taxon>Ecdysozoa</taxon>
        <taxon>Arthropoda</taxon>
        <taxon>Hexapoda</taxon>
        <taxon>Insecta</taxon>
        <taxon>Pterygota</taxon>
        <taxon>Neoptera</taxon>
        <taxon>Endopterygota</taxon>
        <taxon>Hymenoptera</taxon>
        <taxon>Apocrita</taxon>
        <taxon>Proctotrupomorpha</taxon>
        <taxon>Chalcidoidea</taxon>
        <taxon>Pteromalidae</taxon>
        <taxon>Pteromalinae</taxon>
        <taxon>Trichomalopsis</taxon>
    </lineage>
</organism>
<proteinExistence type="predicted"/>
<dbReference type="InterPro" id="IPR039134">
    <property type="entry name" value="SMUG1"/>
</dbReference>
<sequence length="383" mass="43243">MEISKRPRMDYDEVPLDLSTKKNSTNERKTEETDLIRSNKLSDNDIFVVPKVPPQSISISDKLLASECALSQKLRYINFNFPVEYVYNPIEYAFQVHAMYVTKYCRSTKKILFLGMNPGPWGMSQTGVPFGEVNIGPEQYTLYSACDETLVSVLKLLKVEIVLGVGRFAEKRAQTVIKTTGLPIKVLCIPHPSPRSVGNENWNEKAKLKLRDPKMNAVEWMDKALEKAEESLKKGEVPVGCLFIYENKIIATGSNTVNETRNATRHAELNCIDDVLVFCQKNNYNYKEVFKNIDVVVTVEPCIMCAAALHQLQIRSIIYGCANDRFGGCKSVYEVSKVYESKINVVGNVKGEEAMQLLKDFYKGTNPNAPEAKKGRKKKVDNK</sequence>
<dbReference type="GO" id="GO:0052717">
    <property type="term" value="F:tRNA-specific adenosine-34 deaminase activity"/>
    <property type="evidence" value="ECO:0007669"/>
    <property type="project" value="UniProtKB-EC"/>
</dbReference>
<dbReference type="PROSITE" id="PS51747">
    <property type="entry name" value="CYT_DCMP_DEAMINASES_2"/>
    <property type="match status" value="1"/>
</dbReference>
<evidence type="ECO:0000256" key="1">
    <source>
        <dbReference type="ARBA" id="ARBA00022763"/>
    </source>
</evidence>
<dbReference type="SUPFAM" id="SSF52141">
    <property type="entry name" value="Uracil-DNA glycosylase-like"/>
    <property type="match status" value="2"/>
</dbReference>
<dbReference type="SUPFAM" id="SSF53927">
    <property type="entry name" value="Cytidine deaminase-like"/>
    <property type="match status" value="1"/>
</dbReference>
<dbReference type="Pfam" id="PF00383">
    <property type="entry name" value="dCMP_cyt_deam_1"/>
    <property type="match status" value="1"/>
</dbReference>
<dbReference type="InterPro" id="IPR036895">
    <property type="entry name" value="Uracil-DNA_glycosylase-like_sf"/>
</dbReference>
<evidence type="ECO:0000256" key="5">
    <source>
        <dbReference type="SAM" id="MobiDB-lite"/>
    </source>
</evidence>
<dbReference type="InterPro" id="IPR002125">
    <property type="entry name" value="CMP_dCMP_dom"/>
</dbReference>
<dbReference type="PANTHER" id="PTHR13235:SF2">
    <property type="entry name" value="SINGLE-STRAND SELECTIVE MONOFUNCTIONAL URACIL DNA GLYCOSYLASE"/>
    <property type="match status" value="1"/>
</dbReference>
<dbReference type="EMBL" id="NNAY01001737">
    <property type="protein sequence ID" value="OXU23079.1"/>
    <property type="molecule type" value="Genomic_DNA"/>
</dbReference>
<reference evidence="7 8" key="1">
    <citation type="journal article" date="2017" name="Curr. Biol.">
        <title>The Evolution of Venom by Co-option of Single-Copy Genes.</title>
        <authorList>
            <person name="Martinson E.O."/>
            <person name="Mrinalini"/>
            <person name="Kelkar Y.D."/>
            <person name="Chang C.H."/>
            <person name="Werren J.H."/>
        </authorList>
    </citation>
    <scope>NUCLEOTIDE SEQUENCE [LARGE SCALE GENOMIC DNA]</scope>
    <source>
        <strain evidence="7 8">Alberta</strain>
        <tissue evidence="7">Whole body</tissue>
    </source>
</reference>
<dbReference type="STRING" id="543379.A0A232EXS9"/>
<keyword evidence="1" id="KW-0227">DNA damage</keyword>
<dbReference type="Gene3D" id="3.40.470.10">
    <property type="entry name" value="Uracil-DNA glycosylase-like domain"/>
    <property type="match status" value="2"/>
</dbReference>
<dbReference type="GO" id="GO:0000703">
    <property type="term" value="F:oxidized pyrimidine nucleobase lesion DNA N-glycosylase activity"/>
    <property type="evidence" value="ECO:0007669"/>
    <property type="project" value="TreeGrafter"/>
</dbReference>
<dbReference type="GO" id="GO:0017065">
    <property type="term" value="F:single-strand selective uracil DNA N-glycosylase activity"/>
    <property type="evidence" value="ECO:0007669"/>
    <property type="project" value="InterPro"/>
</dbReference>
<dbReference type="InterPro" id="IPR016193">
    <property type="entry name" value="Cytidine_deaminase-like"/>
</dbReference>
<comment type="caution">
    <text evidence="7">The sequence shown here is derived from an EMBL/GenBank/DDBJ whole genome shotgun (WGS) entry which is preliminary data.</text>
</comment>
<accession>A0A232EXS9</accession>
<dbReference type="AlphaFoldDB" id="A0A232EXS9"/>
<evidence type="ECO:0000256" key="2">
    <source>
        <dbReference type="ARBA" id="ARBA00022801"/>
    </source>
</evidence>
<protein>
    <recommendedName>
        <fullName evidence="6">CMP/dCMP-type deaminase domain-containing protein</fullName>
    </recommendedName>
</protein>